<evidence type="ECO:0000256" key="1">
    <source>
        <dbReference type="SAM" id="MobiDB-lite"/>
    </source>
</evidence>
<evidence type="ECO:0000313" key="2">
    <source>
        <dbReference type="EMBL" id="EPY15677.1"/>
    </source>
</evidence>
<dbReference type="AlphaFoldDB" id="S9TCE3"/>
<name>S9TCE3_9TRYP</name>
<proteinExistence type="predicted"/>
<keyword evidence="3" id="KW-1185">Reference proteome</keyword>
<gene>
    <name evidence="2" type="ORF">STCU_11840</name>
</gene>
<comment type="caution">
    <text evidence="2">The sequence shown here is derived from an EMBL/GenBank/DDBJ whole genome shotgun (WGS) entry which is preliminary data.</text>
</comment>
<organism evidence="2 3">
    <name type="scientific">Strigomonas culicis</name>
    <dbReference type="NCBI Taxonomy" id="28005"/>
    <lineage>
        <taxon>Eukaryota</taxon>
        <taxon>Discoba</taxon>
        <taxon>Euglenozoa</taxon>
        <taxon>Kinetoplastea</taxon>
        <taxon>Metakinetoplastina</taxon>
        <taxon>Trypanosomatida</taxon>
        <taxon>Trypanosomatidae</taxon>
        <taxon>Strigomonadinae</taxon>
        <taxon>Strigomonas</taxon>
    </lineage>
</organism>
<evidence type="ECO:0000313" key="3">
    <source>
        <dbReference type="Proteomes" id="UP000015354"/>
    </source>
</evidence>
<feature type="compositionally biased region" description="Basic and acidic residues" evidence="1">
    <location>
        <begin position="242"/>
        <end position="269"/>
    </location>
</feature>
<accession>S9TCE3</accession>
<sequence>MTIRNIIEWYIIPSLKASPAASGPNAHLPAHQTPYKVLFIPTLEFYVALSDLLCQQAQCEDAKTERRPLLAELQAALPRIHDGRARQRNHEEAQSVSQRARYTFVVPLPLHRHTRRHPHKAAVGEEAASVAATAEEEEEGYALLLNVERAVVKSLPKGKRPFLLYWNEPSGATEGGTRAAGDGVDGTPSTIHRVTMERSNLLKAKTDILSLIGTRADRPRQPQWACVEPPPKRAPPVCLQELQRKEEGRGSAKQTQQREDDDKTKTKNC</sequence>
<dbReference type="EMBL" id="ATMH01011854">
    <property type="protein sequence ID" value="EPY15677.1"/>
    <property type="molecule type" value="Genomic_DNA"/>
</dbReference>
<dbReference type="Proteomes" id="UP000015354">
    <property type="component" value="Unassembled WGS sequence"/>
</dbReference>
<protein>
    <submittedName>
        <fullName evidence="2">Uncharacterized protein</fullName>
    </submittedName>
</protein>
<feature type="region of interest" description="Disordered" evidence="1">
    <location>
        <begin position="219"/>
        <end position="269"/>
    </location>
</feature>
<reference evidence="2 3" key="1">
    <citation type="journal article" date="2013" name="PLoS ONE">
        <title>Predicting the Proteins of Angomonas deanei, Strigomonas culicis and Their Respective Endosymbionts Reveals New Aspects of the Trypanosomatidae Family.</title>
        <authorList>
            <person name="Motta M.C."/>
            <person name="Martins A.C."/>
            <person name="de Souza S.S."/>
            <person name="Catta-Preta C.M."/>
            <person name="Silva R."/>
            <person name="Klein C.C."/>
            <person name="de Almeida L.G."/>
            <person name="de Lima Cunha O."/>
            <person name="Ciapina L.P."/>
            <person name="Brocchi M."/>
            <person name="Colabardini A.C."/>
            <person name="de Araujo Lima B."/>
            <person name="Machado C.R."/>
            <person name="de Almeida Soares C.M."/>
            <person name="Probst C.M."/>
            <person name="de Menezes C.B."/>
            <person name="Thompson C.E."/>
            <person name="Bartholomeu D.C."/>
            <person name="Gradia D.F."/>
            <person name="Pavoni D.P."/>
            <person name="Grisard E.C."/>
            <person name="Fantinatti-Garboggini F."/>
            <person name="Marchini F.K."/>
            <person name="Rodrigues-Luiz G.F."/>
            <person name="Wagner G."/>
            <person name="Goldman G.H."/>
            <person name="Fietto J.L."/>
            <person name="Elias M.C."/>
            <person name="Goldman M.H."/>
            <person name="Sagot M.F."/>
            <person name="Pereira M."/>
            <person name="Stoco P.H."/>
            <person name="de Mendonca-Neto R.P."/>
            <person name="Teixeira S.M."/>
            <person name="Maciel T.E."/>
            <person name="de Oliveira Mendes T.A."/>
            <person name="Urmenyi T.P."/>
            <person name="de Souza W."/>
            <person name="Schenkman S."/>
            <person name="de Vasconcelos A.T."/>
        </authorList>
    </citation>
    <scope>NUCLEOTIDE SEQUENCE [LARGE SCALE GENOMIC DNA]</scope>
</reference>